<dbReference type="Proteomes" id="UP000254621">
    <property type="component" value="Unassembled WGS sequence"/>
</dbReference>
<dbReference type="Gene3D" id="3.20.20.120">
    <property type="entry name" value="Enolase-like C-terminal domain"/>
    <property type="match status" value="1"/>
</dbReference>
<dbReference type="GO" id="GO:0046872">
    <property type="term" value="F:metal ion binding"/>
    <property type="evidence" value="ECO:0007669"/>
    <property type="project" value="UniProtKB-KW"/>
</dbReference>
<dbReference type="InterPro" id="IPR036849">
    <property type="entry name" value="Enolase-like_C_sf"/>
</dbReference>
<evidence type="ECO:0000256" key="1">
    <source>
        <dbReference type="ARBA" id="ARBA00022723"/>
    </source>
</evidence>
<dbReference type="EMBL" id="UHIV01000001">
    <property type="protein sequence ID" value="SUP52985.1"/>
    <property type="molecule type" value="Genomic_DNA"/>
</dbReference>
<evidence type="ECO:0000313" key="4">
    <source>
        <dbReference type="Proteomes" id="UP000254621"/>
    </source>
</evidence>
<accession>A0A380NZI3</accession>
<keyword evidence="2" id="KW-0460">Magnesium</keyword>
<evidence type="ECO:0000313" key="3">
    <source>
        <dbReference type="EMBL" id="SUP52985.1"/>
    </source>
</evidence>
<dbReference type="AlphaFoldDB" id="A0A380NZI3"/>
<dbReference type="GO" id="GO:0043748">
    <property type="term" value="F:O-succinylbenzoate synthase activity"/>
    <property type="evidence" value="ECO:0007669"/>
    <property type="project" value="UniProtKB-EC"/>
</dbReference>
<keyword evidence="3" id="KW-0456">Lyase</keyword>
<sequence length="114" mass="12715">MDWGMLSSGLGRFVDVTLAATLPNPIFPADIAATQDGLELDVIYEPIQLIEGRVEVPQKPGVGITVNWTAVKNYKRMLRKSIKPFEWKFGIIKTNRLKMEAGYGNENCECAQSI</sequence>
<evidence type="ECO:0000256" key="2">
    <source>
        <dbReference type="ARBA" id="ARBA00022842"/>
    </source>
</evidence>
<keyword evidence="1" id="KW-0479">Metal-binding</keyword>
<protein>
    <submittedName>
        <fullName evidence="3">O-succinylbenzoate synthase</fullName>
        <ecNumber evidence="3">4.2.1.113</ecNumber>
    </submittedName>
</protein>
<dbReference type="SUPFAM" id="SSF51604">
    <property type="entry name" value="Enolase C-terminal domain-like"/>
    <property type="match status" value="1"/>
</dbReference>
<dbReference type="EC" id="4.2.1.113" evidence="3"/>
<proteinExistence type="predicted"/>
<reference evidence="3 4" key="1">
    <citation type="submission" date="2018-06" db="EMBL/GenBank/DDBJ databases">
        <authorList>
            <consortium name="Pathogen Informatics"/>
            <person name="Doyle S."/>
        </authorList>
    </citation>
    <scope>NUCLEOTIDE SEQUENCE [LARGE SCALE GENOMIC DNA]</scope>
    <source>
        <strain evidence="3 4">NCTC13645</strain>
    </source>
</reference>
<organism evidence="3 4">
    <name type="scientific">Weissella viridescens</name>
    <name type="common">Lactobacillus viridescens</name>
    <dbReference type="NCBI Taxonomy" id="1629"/>
    <lineage>
        <taxon>Bacteria</taxon>
        <taxon>Bacillati</taxon>
        <taxon>Bacillota</taxon>
        <taxon>Bacilli</taxon>
        <taxon>Lactobacillales</taxon>
        <taxon>Lactobacillaceae</taxon>
        <taxon>Weissella</taxon>
    </lineage>
</organism>
<name>A0A380NZI3_WEIVI</name>
<gene>
    <name evidence="3" type="primary">menC_2</name>
    <name evidence="3" type="ORF">NCTC13645_00881</name>
</gene>